<organism evidence="1">
    <name type="scientific">Siphoviridae sp. ct87j35</name>
    <dbReference type="NCBI Taxonomy" id="2825356"/>
    <lineage>
        <taxon>Viruses</taxon>
        <taxon>Duplodnaviria</taxon>
        <taxon>Heunggongvirae</taxon>
        <taxon>Uroviricota</taxon>
        <taxon>Caudoviricetes</taxon>
    </lineage>
</organism>
<proteinExistence type="predicted"/>
<protein>
    <submittedName>
        <fullName evidence="1">Uncharacterized protein</fullName>
    </submittedName>
</protein>
<dbReference type="EMBL" id="BK016196">
    <property type="protein sequence ID" value="DAG01633.1"/>
    <property type="molecule type" value="Genomic_DNA"/>
</dbReference>
<accession>A0A8S5V4E9</accession>
<name>A0A8S5V4E9_9CAUD</name>
<sequence length="201" mass="23376">MFNKEYHVVYDKVSEAFNSLTDAQARYFEILLDREGLDIYIVTRPAGANDDALQNFGSVREWLDSLMYVEDVYFDYVLDWDSKDSWAWSSLVTGSETVVCPFLKDRKDEAEALYLYLMSAEFRKNRTTSREYIIKEGGNFKIALHSGFLAVKNDSKDIGTCGIILDNVYLQRRNKYTDELENVAQIEFIDAEKMGIRYKIK</sequence>
<evidence type="ECO:0000313" key="1">
    <source>
        <dbReference type="EMBL" id="DAG01633.1"/>
    </source>
</evidence>
<reference evidence="1" key="1">
    <citation type="journal article" date="2021" name="Proc. Natl. Acad. Sci. U.S.A.">
        <title>A Catalog of Tens of Thousands of Viruses from Human Metagenomes Reveals Hidden Associations with Chronic Diseases.</title>
        <authorList>
            <person name="Tisza M.J."/>
            <person name="Buck C.B."/>
        </authorList>
    </citation>
    <scope>NUCLEOTIDE SEQUENCE</scope>
    <source>
        <strain evidence="1">Ct87j35</strain>
    </source>
</reference>